<dbReference type="FunFam" id="2.20.110.10:FF:000002">
    <property type="entry name" value="Phosphatidylinositol 4-phosphate 5-kinase 8"/>
    <property type="match status" value="1"/>
</dbReference>
<reference evidence="3 4" key="1">
    <citation type="submission" date="2014-03" db="EMBL/GenBank/DDBJ databases">
        <authorList>
            <person name="Sibley D."/>
            <person name="Venepally P."/>
            <person name="Karamycheva S."/>
            <person name="Hadjithomas M."/>
            <person name="Khan A."/>
            <person name="Brunk B."/>
            <person name="Roos D."/>
            <person name="Caler E."/>
            <person name="Lorenzi H."/>
        </authorList>
    </citation>
    <scope>NUCLEOTIDE SEQUENCE [LARGE SCALE GENOMIC DNA]</scope>
    <source>
        <strain evidence="4">p89</strain>
    </source>
</reference>
<evidence type="ECO:0000256" key="1">
    <source>
        <dbReference type="ARBA" id="ARBA00022737"/>
    </source>
</evidence>
<feature type="region of interest" description="Disordered" evidence="2">
    <location>
        <begin position="342"/>
        <end position="366"/>
    </location>
</feature>
<dbReference type="AlphaFoldDB" id="A0A086JEP5"/>
<dbReference type="Pfam" id="PF02493">
    <property type="entry name" value="MORN"/>
    <property type="match status" value="10"/>
</dbReference>
<dbReference type="Proteomes" id="UP000028828">
    <property type="component" value="Unassembled WGS sequence"/>
</dbReference>
<dbReference type="Gene3D" id="2.20.110.10">
    <property type="entry name" value="Histone H3 K4-specific methyltransferase SET7/9 N-terminal domain"/>
    <property type="match status" value="4"/>
</dbReference>
<comment type="caution">
    <text evidence="3">The sequence shown here is derived from an EMBL/GenBank/DDBJ whole genome shotgun (WGS) entry which is preliminary data.</text>
</comment>
<sequence>MGCTGSKAAAVKKPDSPEDKREANDKPQLSTGHAEALPGVVAAGGAQDSSDAKSAASLTTSRVGGAGETGAATSTEPKNAASKDQEIDIHEDPLEGIELDPPEDCEPVIMKNDVVYRGEWRNGRQHGRGQQKQADGVAYIGQFYDGHIEGFGRLVRPDGSKYEGEFVQGKAHTRTRNGKYTFADGSVYVGQWVADKRHGIGREVTQDGSTYQGEYRNGCKHGHGRMQSPSGDVYEGEFSKGDMNGKGRYCWPDGRIYEGDWSMSRMHGKGVFFFVDGRKYEGEFKDSKMEGEGKLTWPDGSAYEGGFKAGLPHGRGTHQATAETKPRLALWTQGVRVKWLDEEESQEDGVLETKETEGQSKVPSTQ</sequence>
<keyword evidence="1" id="KW-0677">Repeat</keyword>
<evidence type="ECO:0000313" key="4">
    <source>
        <dbReference type="Proteomes" id="UP000028828"/>
    </source>
</evidence>
<dbReference type="OrthoDB" id="270720at2759"/>
<dbReference type="SMART" id="SM00698">
    <property type="entry name" value="MORN"/>
    <property type="match status" value="9"/>
</dbReference>
<name>A0A086JEP5_TOXGO</name>
<organism evidence="3 4">
    <name type="scientific">Toxoplasma gondii p89</name>
    <dbReference type="NCBI Taxonomy" id="943119"/>
    <lineage>
        <taxon>Eukaryota</taxon>
        <taxon>Sar</taxon>
        <taxon>Alveolata</taxon>
        <taxon>Apicomplexa</taxon>
        <taxon>Conoidasida</taxon>
        <taxon>Coccidia</taxon>
        <taxon>Eucoccidiorida</taxon>
        <taxon>Eimeriorina</taxon>
        <taxon>Sarcocystidae</taxon>
        <taxon>Toxoplasma</taxon>
    </lineage>
</organism>
<dbReference type="PANTHER" id="PTHR43215">
    <property type="entry name" value="RADIAL SPOKE HEAD 1 HOMOLOG"/>
    <property type="match status" value="1"/>
</dbReference>
<dbReference type="InterPro" id="IPR003409">
    <property type="entry name" value="MORN"/>
</dbReference>
<evidence type="ECO:0000256" key="2">
    <source>
        <dbReference type="SAM" id="MobiDB-lite"/>
    </source>
</evidence>
<dbReference type="GO" id="GO:0005829">
    <property type="term" value="C:cytosol"/>
    <property type="evidence" value="ECO:0007669"/>
    <property type="project" value="TreeGrafter"/>
</dbReference>
<dbReference type="SUPFAM" id="SSF82185">
    <property type="entry name" value="Histone H3 K4-specific methyltransferase SET7/9 N-terminal domain"/>
    <property type="match status" value="2"/>
</dbReference>
<protein>
    <submittedName>
        <fullName evidence="3">MORN repeat-containing protein</fullName>
    </submittedName>
</protein>
<evidence type="ECO:0000313" key="3">
    <source>
        <dbReference type="EMBL" id="KFG30613.1"/>
    </source>
</evidence>
<dbReference type="EMBL" id="AEYI02002039">
    <property type="protein sequence ID" value="KFG30613.1"/>
    <property type="molecule type" value="Genomic_DNA"/>
</dbReference>
<feature type="compositionally biased region" description="Low complexity" evidence="2">
    <location>
        <begin position="43"/>
        <end position="57"/>
    </location>
</feature>
<dbReference type="PANTHER" id="PTHR43215:SF14">
    <property type="entry name" value="RADIAL SPOKE HEAD 1 HOMOLOG"/>
    <property type="match status" value="1"/>
</dbReference>
<gene>
    <name evidence="3" type="ORF">TGP89_207830</name>
</gene>
<feature type="region of interest" description="Disordered" evidence="2">
    <location>
        <begin position="1"/>
        <end position="85"/>
    </location>
</feature>
<proteinExistence type="predicted"/>
<feature type="compositionally biased region" description="Basic and acidic residues" evidence="2">
    <location>
        <begin position="12"/>
        <end position="25"/>
    </location>
</feature>
<dbReference type="VEuPathDB" id="ToxoDB:TGP89_207830"/>
<accession>A0A086JEP5</accession>